<evidence type="ECO:0000313" key="9">
    <source>
        <dbReference type="EMBL" id="AYC29928.1"/>
    </source>
</evidence>
<evidence type="ECO:0000256" key="2">
    <source>
        <dbReference type="ARBA" id="ARBA00009298"/>
    </source>
</evidence>
<dbReference type="KEGG" id="paek:D3873_08590"/>
<accession>A0A385YW65</accession>
<evidence type="ECO:0000256" key="1">
    <source>
        <dbReference type="ARBA" id="ARBA00004651"/>
    </source>
</evidence>
<keyword evidence="5 7" id="KW-1133">Transmembrane helix</keyword>
<organism evidence="9 10">
    <name type="scientific">Paenisporosarcina cavernae</name>
    <dbReference type="NCBI Taxonomy" id="2320858"/>
    <lineage>
        <taxon>Bacteria</taxon>
        <taxon>Bacillati</taxon>
        <taxon>Bacillota</taxon>
        <taxon>Bacilli</taxon>
        <taxon>Bacillales</taxon>
        <taxon>Caryophanaceae</taxon>
        <taxon>Paenisporosarcina</taxon>
    </lineage>
</organism>
<dbReference type="GO" id="GO:0005886">
    <property type="term" value="C:plasma membrane"/>
    <property type="evidence" value="ECO:0007669"/>
    <property type="project" value="UniProtKB-SubCell"/>
</dbReference>
<feature type="domain" description="MgtC/SapB/SrpB/YhiD N-terminal" evidence="8">
    <location>
        <begin position="17"/>
        <end position="146"/>
    </location>
</feature>
<dbReference type="OrthoDB" id="9811198at2"/>
<evidence type="ECO:0000256" key="5">
    <source>
        <dbReference type="ARBA" id="ARBA00022989"/>
    </source>
</evidence>
<dbReference type="PANTHER" id="PTHR33778">
    <property type="entry name" value="PROTEIN MGTC"/>
    <property type="match status" value="1"/>
</dbReference>
<feature type="transmembrane region" description="Helical" evidence="7">
    <location>
        <begin position="38"/>
        <end position="58"/>
    </location>
</feature>
<feature type="transmembrane region" description="Helical" evidence="7">
    <location>
        <begin position="78"/>
        <end position="96"/>
    </location>
</feature>
<dbReference type="EMBL" id="CP032418">
    <property type="protein sequence ID" value="AYC29928.1"/>
    <property type="molecule type" value="Genomic_DNA"/>
</dbReference>
<evidence type="ECO:0000256" key="6">
    <source>
        <dbReference type="ARBA" id="ARBA00023136"/>
    </source>
</evidence>
<sequence>MELLDWVNPADSILFKLSLAALLSLIIGLERELKRKPVGLKTSLVISTFSCLLTYISIEAAYSATGSNSINITMDPLRLAAQIVSGIGFLGAGVILRKGNDSITGLTTAAMIWGAGAIGIAVGAGFYLEAAACVLIVLIGIEIIPPLLIKFGPRRLRMKEISLVLMIKNNESINSLFDYLKSENMFLDNVKIKDVTNPSDSGKKQVDLKVSTLPNKTIQTLYASFRQLEYVDYVEIELLN</sequence>
<feature type="transmembrane region" description="Helical" evidence="7">
    <location>
        <begin position="128"/>
        <end position="149"/>
    </location>
</feature>
<name>A0A385YW65_9BACL</name>
<evidence type="ECO:0000256" key="4">
    <source>
        <dbReference type="ARBA" id="ARBA00022692"/>
    </source>
</evidence>
<feature type="transmembrane region" description="Helical" evidence="7">
    <location>
        <begin position="12"/>
        <end position="29"/>
    </location>
</feature>
<keyword evidence="3" id="KW-1003">Cell membrane</keyword>
<feature type="transmembrane region" description="Helical" evidence="7">
    <location>
        <begin position="103"/>
        <end position="122"/>
    </location>
</feature>
<dbReference type="Proteomes" id="UP000265725">
    <property type="component" value="Chromosome"/>
</dbReference>
<dbReference type="PANTHER" id="PTHR33778:SF4">
    <property type="entry name" value="PROTEIN SAPB"/>
    <property type="match status" value="1"/>
</dbReference>
<evidence type="ECO:0000313" key="10">
    <source>
        <dbReference type="Proteomes" id="UP000265725"/>
    </source>
</evidence>
<reference evidence="10" key="1">
    <citation type="submission" date="2018-09" db="EMBL/GenBank/DDBJ databases">
        <authorList>
            <person name="Zhu H."/>
        </authorList>
    </citation>
    <scope>NUCLEOTIDE SEQUENCE [LARGE SCALE GENOMIC DNA]</scope>
    <source>
        <strain evidence="10">K2R23-3</strain>
    </source>
</reference>
<evidence type="ECO:0000256" key="3">
    <source>
        <dbReference type="ARBA" id="ARBA00022475"/>
    </source>
</evidence>
<keyword evidence="10" id="KW-1185">Reference proteome</keyword>
<proteinExistence type="inferred from homology"/>
<dbReference type="InterPro" id="IPR049177">
    <property type="entry name" value="MgtC_SapB_SrpB_YhiD_N"/>
</dbReference>
<dbReference type="RefSeq" id="WP_119883664.1">
    <property type="nucleotide sequence ID" value="NZ_CP032418.1"/>
</dbReference>
<dbReference type="AlphaFoldDB" id="A0A385YW65"/>
<keyword evidence="6 7" id="KW-0472">Membrane</keyword>
<gene>
    <name evidence="9" type="ORF">D3873_08590</name>
</gene>
<evidence type="ECO:0000259" key="8">
    <source>
        <dbReference type="Pfam" id="PF02308"/>
    </source>
</evidence>
<dbReference type="InterPro" id="IPR003416">
    <property type="entry name" value="MgtC/SapB/SrpB/YhiD_fam"/>
</dbReference>
<dbReference type="PRINTS" id="PR01837">
    <property type="entry name" value="MGTCSAPBPROT"/>
</dbReference>
<protein>
    <submittedName>
        <fullName evidence="9">MgtC/SapB family protein</fullName>
    </submittedName>
</protein>
<evidence type="ECO:0000256" key="7">
    <source>
        <dbReference type="SAM" id="Phobius"/>
    </source>
</evidence>
<comment type="subcellular location">
    <subcellularLocation>
        <location evidence="1">Cell membrane</location>
        <topology evidence="1">Multi-pass membrane protein</topology>
    </subcellularLocation>
</comment>
<comment type="similarity">
    <text evidence="2">Belongs to the MgtC/SapB family.</text>
</comment>
<keyword evidence="4 7" id="KW-0812">Transmembrane</keyword>
<dbReference type="Pfam" id="PF02308">
    <property type="entry name" value="MgtC"/>
    <property type="match status" value="1"/>
</dbReference>